<dbReference type="PRINTS" id="PR00300">
    <property type="entry name" value="CLPPROTEASEA"/>
</dbReference>
<dbReference type="InterPro" id="IPR019489">
    <property type="entry name" value="Clp_ATPase_C"/>
</dbReference>
<accession>A0A133VMV4</accession>
<feature type="non-terminal residue" evidence="4">
    <location>
        <position position="1"/>
    </location>
</feature>
<keyword evidence="2" id="KW-0067">ATP-binding</keyword>
<evidence type="ECO:0000313" key="4">
    <source>
        <dbReference type="EMBL" id="KXB07788.1"/>
    </source>
</evidence>
<dbReference type="EMBL" id="LHYJ01000053">
    <property type="protein sequence ID" value="KXB07788.1"/>
    <property type="molecule type" value="Genomic_DNA"/>
</dbReference>
<feature type="domain" description="Clp ATPase C-terminal" evidence="3">
    <location>
        <begin position="141"/>
        <end position="229"/>
    </location>
</feature>
<dbReference type="Pfam" id="PF10431">
    <property type="entry name" value="ClpB_D2-small"/>
    <property type="match status" value="1"/>
</dbReference>
<dbReference type="SUPFAM" id="SSF52540">
    <property type="entry name" value="P-loop containing nucleoside triphosphate hydrolases"/>
    <property type="match status" value="1"/>
</dbReference>
<dbReference type="PANTHER" id="PTHR11638">
    <property type="entry name" value="ATP-DEPENDENT CLP PROTEASE"/>
    <property type="match status" value="1"/>
</dbReference>
<evidence type="ECO:0000256" key="1">
    <source>
        <dbReference type="ARBA" id="ARBA00022741"/>
    </source>
</evidence>
<gene>
    <name evidence="4" type="ORF">AKJ56_02350</name>
</gene>
<dbReference type="InterPro" id="IPR050130">
    <property type="entry name" value="ClpA_ClpB"/>
</dbReference>
<evidence type="ECO:0000256" key="2">
    <source>
        <dbReference type="ARBA" id="ARBA00022840"/>
    </source>
</evidence>
<organism evidence="4 5">
    <name type="scientific">candidate division MSBL1 archaeon SCGC-AAA382N08</name>
    <dbReference type="NCBI Taxonomy" id="1698285"/>
    <lineage>
        <taxon>Archaea</taxon>
        <taxon>Methanobacteriati</taxon>
        <taxon>Methanobacteriota</taxon>
        <taxon>candidate division MSBL1</taxon>
    </lineage>
</organism>
<keyword evidence="1" id="KW-0547">Nucleotide-binding</keyword>
<evidence type="ECO:0000313" key="5">
    <source>
        <dbReference type="Proteomes" id="UP000070175"/>
    </source>
</evidence>
<keyword evidence="5" id="KW-1185">Reference proteome</keyword>
<proteinExistence type="predicted"/>
<dbReference type="PANTHER" id="PTHR11638:SF175">
    <property type="entry name" value="ATP-DEPENDENT CLP PROTEASE, ATP-BINDING SUBUNIT CLPC"/>
    <property type="match status" value="1"/>
</dbReference>
<dbReference type="AlphaFoldDB" id="A0A133VMV4"/>
<protein>
    <recommendedName>
        <fullName evidence="3">Clp ATPase C-terminal domain-containing protein</fullName>
    </recommendedName>
</protein>
<reference evidence="4 5" key="1">
    <citation type="journal article" date="2016" name="Sci. Rep.">
        <title>Metabolic traits of an uncultured archaeal lineage -MSBL1- from brine pools of the Red Sea.</title>
        <authorList>
            <person name="Mwirichia R."/>
            <person name="Alam I."/>
            <person name="Rashid M."/>
            <person name="Vinu M."/>
            <person name="Ba-Alawi W."/>
            <person name="Anthony Kamau A."/>
            <person name="Kamanda Ngugi D."/>
            <person name="Goker M."/>
            <person name="Klenk H.P."/>
            <person name="Bajic V."/>
            <person name="Stingl U."/>
        </authorList>
    </citation>
    <scope>NUCLEOTIDE SEQUENCE [LARGE SCALE GENOMIC DNA]</scope>
    <source>
        <strain evidence="4">SCGC-AAA382N08</strain>
    </source>
</reference>
<dbReference type="Proteomes" id="UP000070175">
    <property type="component" value="Unassembled WGS sequence"/>
</dbReference>
<dbReference type="InterPro" id="IPR001270">
    <property type="entry name" value="ClpA/B"/>
</dbReference>
<comment type="caution">
    <text evidence="4">The sequence shown here is derived from an EMBL/GenBank/DDBJ whole genome shotgun (WGS) entry which is preliminary data.</text>
</comment>
<sequence>FGSESRMIRLDMSEFQNVEDVSRLIGSSEKQGQLTVPVRENPFSLVLLDEIEKAHPKILNLFLQVLDEGYVTDGVGRKVNFKNTMIIATSNAGADLIWKDVERNKELNIIKEDLMGKLYEEKIFSPEFINRFDEVVMFTPLSKENLMDIAQLLLGDLADNLEQEKDIQLIITEQLKEKIVELGYDPQYGAREMQRVIQDKVENSLAEGLLEGKLERGDQVKVEPENFELNVNPKP</sequence>
<dbReference type="Gene3D" id="1.10.8.60">
    <property type="match status" value="1"/>
</dbReference>
<dbReference type="Pfam" id="PF07724">
    <property type="entry name" value="AAA_2"/>
    <property type="match status" value="1"/>
</dbReference>
<dbReference type="GO" id="GO:0016887">
    <property type="term" value="F:ATP hydrolysis activity"/>
    <property type="evidence" value="ECO:0007669"/>
    <property type="project" value="InterPro"/>
</dbReference>
<name>A0A133VMV4_9EURY</name>
<dbReference type="InterPro" id="IPR027417">
    <property type="entry name" value="P-loop_NTPase"/>
</dbReference>
<dbReference type="InterPro" id="IPR003959">
    <property type="entry name" value="ATPase_AAA_core"/>
</dbReference>
<dbReference type="GO" id="GO:0005737">
    <property type="term" value="C:cytoplasm"/>
    <property type="evidence" value="ECO:0007669"/>
    <property type="project" value="TreeGrafter"/>
</dbReference>
<dbReference type="GO" id="GO:0034605">
    <property type="term" value="P:cellular response to heat"/>
    <property type="evidence" value="ECO:0007669"/>
    <property type="project" value="TreeGrafter"/>
</dbReference>
<dbReference type="GO" id="GO:0005524">
    <property type="term" value="F:ATP binding"/>
    <property type="evidence" value="ECO:0007669"/>
    <property type="project" value="UniProtKB-KW"/>
</dbReference>
<dbReference type="SMART" id="SM01086">
    <property type="entry name" value="ClpB_D2-small"/>
    <property type="match status" value="1"/>
</dbReference>
<dbReference type="Gene3D" id="3.40.50.300">
    <property type="entry name" value="P-loop containing nucleotide triphosphate hydrolases"/>
    <property type="match status" value="1"/>
</dbReference>
<evidence type="ECO:0000259" key="3">
    <source>
        <dbReference type="SMART" id="SM01086"/>
    </source>
</evidence>